<evidence type="ECO:0000313" key="2">
    <source>
        <dbReference type="EMBL" id="OAQ34583.1"/>
    </source>
</evidence>
<proteinExistence type="predicted"/>
<dbReference type="OrthoDB" id="2362670at2759"/>
<dbReference type="InterPro" id="IPR032675">
    <property type="entry name" value="LRR_dom_sf"/>
</dbReference>
<reference evidence="2 3" key="1">
    <citation type="submission" date="2016-05" db="EMBL/GenBank/DDBJ databases">
        <title>Genome sequencing reveals origins of a unique bacterial endosymbiosis in the earliest lineages of terrestrial Fungi.</title>
        <authorList>
            <consortium name="DOE Joint Genome Institute"/>
            <person name="Uehling J."/>
            <person name="Gryganskyi A."/>
            <person name="Hameed K."/>
            <person name="Tschaplinski T."/>
            <person name="Misztal P."/>
            <person name="Wu S."/>
            <person name="Desiro A."/>
            <person name="Vande Pol N."/>
            <person name="Du Z.-Y."/>
            <person name="Zienkiewicz A."/>
            <person name="Zienkiewicz K."/>
            <person name="Morin E."/>
            <person name="Tisserant E."/>
            <person name="Splivallo R."/>
            <person name="Hainaut M."/>
            <person name="Henrissat B."/>
            <person name="Ohm R."/>
            <person name="Kuo A."/>
            <person name="Yan J."/>
            <person name="Lipzen A."/>
            <person name="Nolan M."/>
            <person name="Labutti K."/>
            <person name="Barry K."/>
            <person name="Goldstein A."/>
            <person name="Labbe J."/>
            <person name="Schadt C."/>
            <person name="Tuskan G."/>
            <person name="Grigoriev I."/>
            <person name="Martin F."/>
            <person name="Vilgalys R."/>
            <person name="Bonito G."/>
        </authorList>
    </citation>
    <scope>NUCLEOTIDE SEQUENCE [LARGE SCALE GENOMIC DNA]</scope>
    <source>
        <strain evidence="2 3">AG-77</strain>
    </source>
</reference>
<feature type="chain" id="PRO_5008276748" description="F-box domain-containing protein" evidence="1">
    <location>
        <begin position="25"/>
        <end position="438"/>
    </location>
</feature>
<dbReference type="Gene3D" id="3.80.10.10">
    <property type="entry name" value="Ribonuclease Inhibitor"/>
    <property type="match status" value="1"/>
</dbReference>
<feature type="signal peptide" evidence="1">
    <location>
        <begin position="1"/>
        <end position="24"/>
    </location>
</feature>
<dbReference type="EMBL" id="KV442017">
    <property type="protein sequence ID" value="OAQ34583.1"/>
    <property type="molecule type" value="Genomic_DNA"/>
</dbReference>
<accession>A0A197KBM8</accession>
<dbReference type="SUPFAM" id="SSF52047">
    <property type="entry name" value="RNI-like"/>
    <property type="match status" value="1"/>
</dbReference>
<name>A0A197KBM8_9FUNG</name>
<evidence type="ECO:0000256" key="1">
    <source>
        <dbReference type="SAM" id="SignalP"/>
    </source>
</evidence>
<sequence>MRACLLVSKLWYSTFLSILWHTYMCPQMRDVPSEVIQRYSRHFRIFESFSGHAGPFECTNLVELILPRQMHLPGEQEYLSLMTERELVRANPGVRVLSWFGPRPQIVFDPRDFDGLRVVSSVHLQHWVGSGGCLARTLKMMAGSMTSLELAWIFGLSADEFLDPDDVNGDDEGEVTTGSTARRRRLVLPLVTKLRCALRYDGFRELQGIIGCCPNLMELVINPDMYVDLDRIARDIRDHCRKMQALTIEYQALHASYCEQLVSSCRTAGLVKLDVILRSMDETLALTILAHASTLQILKLTLQSFEHPTSHGLMQVLSGCVGLKELFLKINVLPPTGTILEVLRGEPSWGCLRLETLQLITRTQPADEEPDWVGDKEEEEDIEALKRMSYETAAMGWCRSCRKVDFNAVGLRKVVKMVEPLRQLKSLTWNYVEYQSFC</sequence>
<dbReference type="AlphaFoldDB" id="A0A197KBM8"/>
<protein>
    <recommendedName>
        <fullName evidence="4">F-box domain-containing protein</fullName>
    </recommendedName>
</protein>
<keyword evidence="1" id="KW-0732">Signal</keyword>
<gene>
    <name evidence="2" type="ORF">K457DRAFT_133593</name>
</gene>
<dbReference type="Proteomes" id="UP000078512">
    <property type="component" value="Unassembled WGS sequence"/>
</dbReference>
<keyword evidence="3" id="KW-1185">Reference proteome</keyword>
<evidence type="ECO:0000313" key="3">
    <source>
        <dbReference type="Proteomes" id="UP000078512"/>
    </source>
</evidence>
<feature type="non-terminal residue" evidence="2">
    <location>
        <position position="438"/>
    </location>
</feature>
<evidence type="ECO:0008006" key="4">
    <source>
        <dbReference type="Google" id="ProtNLM"/>
    </source>
</evidence>
<organism evidence="2 3">
    <name type="scientific">Linnemannia elongata AG-77</name>
    <dbReference type="NCBI Taxonomy" id="1314771"/>
    <lineage>
        <taxon>Eukaryota</taxon>
        <taxon>Fungi</taxon>
        <taxon>Fungi incertae sedis</taxon>
        <taxon>Mucoromycota</taxon>
        <taxon>Mortierellomycotina</taxon>
        <taxon>Mortierellomycetes</taxon>
        <taxon>Mortierellales</taxon>
        <taxon>Mortierellaceae</taxon>
        <taxon>Linnemannia</taxon>
    </lineage>
</organism>